<evidence type="ECO:0000313" key="4">
    <source>
        <dbReference type="Proteomes" id="UP000683360"/>
    </source>
</evidence>
<dbReference type="OrthoDB" id="10047254at2759"/>
<proteinExistence type="predicted"/>
<dbReference type="Gene3D" id="1.10.340.70">
    <property type="match status" value="1"/>
</dbReference>
<dbReference type="FunFam" id="1.10.340.70:FF:000001">
    <property type="entry name" value="Retrovirus-related Pol polyprotein from transposon gypsy-like Protein"/>
    <property type="match status" value="1"/>
</dbReference>
<evidence type="ECO:0000313" key="3">
    <source>
        <dbReference type="EMBL" id="CAG2255742.1"/>
    </source>
</evidence>
<reference evidence="3" key="1">
    <citation type="submission" date="2021-03" db="EMBL/GenBank/DDBJ databases">
        <authorList>
            <person name="Bekaert M."/>
        </authorList>
    </citation>
    <scope>NUCLEOTIDE SEQUENCE</scope>
</reference>
<dbReference type="InterPro" id="IPR041588">
    <property type="entry name" value="Integrase_H2C2"/>
</dbReference>
<dbReference type="PANTHER" id="PTHR37984">
    <property type="entry name" value="PROTEIN CBG26694"/>
    <property type="match status" value="1"/>
</dbReference>
<organism evidence="3 4">
    <name type="scientific">Mytilus edulis</name>
    <name type="common">Blue mussel</name>
    <dbReference type="NCBI Taxonomy" id="6550"/>
    <lineage>
        <taxon>Eukaryota</taxon>
        <taxon>Metazoa</taxon>
        <taxon>Spiralia</taxon>
        <taxon>Lophotrochozoa</taxon>
        <taxon>Mollusca</taxon>
        <taxon>Bivalvia</taxon>
        <taxon>Autobranchia</taxon>
        <taxon>Pteriomorphia</taxon>
        <taxon>Mytilida</taxon>
        <taxon>Mytiloidea</taxon>
        <taxon>Mytilidae</taxon>
        <taxon>Mytilinae</taxon>
        <taxon>Mytilus</taxon>
    </lineage>
</organism>
<feature type="domain" description="Integrase zinc-binding" evidence="1">
    <location>
        <begin position="239"/>
        <end position="286"/>
    </location>
</feature>
<dbReference type="Pfam" id="PF17921">
    <property type="entry name" value="Integrase_H2C2"/>
    <property type="match status" value="1"/>
</dbReference>
<dbReference type="AlphaFoldDB" id="A0A8S3VEP9"/>
<dbReference type="Proteomes" id="UP000683360">
    <property type="component" value="Unassembled WGS sequence"/>
</dbReference>
<evidence type="ECO:0000259" key="1">
    <source>
        <dbReference type="Pfam" id="PF17921"/>
    </source>
</evidence>
<dbReference type="Pfam" id="PF22938">
    <property type="entry name" value="Integrase_p58_C"/>
    <property type="match status" value="1"/>
</dbReference>
<sequence>MLSKGYMMLYKERIPCFSNYEDLTNTAKDHAVRILKKESITKVSLEKVTSNQAETELQDLSFDNGVIQQNRVKEKEWSSLSEGKGIFQVVSLEKPIYQESVDPFNNGLATDACPIKRVVHNKDTTSKLKIKRNMHIDIPVNVITRNMTKNRTEELPEELKGEITPEKLIQSQKEDSDIKVISDYKNINVKPGWQDISRHGNKVKSYWNQWDSLEFRNGILCRKYENIPGDEVTWQIVLPKALKKVVMEQLHNNITSGHLGIKKTLARVTNRFYWYGLRSDVEHWCRPKEENNDGINYSTYAKRLQEKVESIHSFARRRIYKSSDLMKKCHDRNVNHISYEVGDAVWLYEPRRKVGFCPKLYRPWNGPFIITKKLNDVIYRIQKGPKNKPKVIHHNRLKRYNGKEKPTWFKIT</sequence>
<evidence type="ECO:0000259" key="2">
    <source>
        <dbReference type="Pfam" id="PF22938"/>
    </source>
</evidence>
<accession>A0A8S3VEP9</accession>
<protein>
    <recommendedName>
        <fullName evidence="5">Integrase zinc-binding domain-containing protein</fullName>
    </recommendedName>
</protein>
<dbReference type="InterPro" id="IPR054465">
    <property type="entry name" value="Integrase_p58-like_C"/>
</dbReference>
<feature type="domain" description="Integrase p58-like C-terminal" evidence="2">
    <location>
        <begin position="366"/>
        <end position="399"/>
    </location>
</feature>
<name>A0A8S3VEP9_MYTED</name>
<dbReference type="InterPro" id="IPR050951">
    <property type="entry name" value="Retrovirus_Pol_polyprotein"/>
</dbReference>
<evidence type="ECO:0008006" key="5">
    <source>
        <dbReference type="Google" id="ProtNLM"/>
    </source>
</evidence>
<keyword evidence="4" id="KW-1185">Reference proteome</keyword>
<dbReference type="EMBL" id="CAJPWZ010003283">
    <property type="protein sequence ID" value="CAG2255742.1"/>
    <property type="molecule type" value="Genomic_DNA"/>
</dbReference>
<gene>
    <name evidence="3" type="ORF">MEDL_67123</name>
</gene>
<dbReference type="PANTHER" id="PTHR37984:SF5">
    <property type="entry name" value="PROTEIN NYNRIN-LIKE"/>
    <property type="match status" value="1"/>
</dbReference>
<comment type="caution">
    <text evidence="3">The sequence shown here is derived from an EMBL/GenBank/DDBJ whole genome shotgun (WGS) entry which is preliminary data.</text>
</comment>